<dbReference type="Pfam" id="PF02646">
    <property type="entry name" value="RmuC"/>
    <property type="match status" value="1"/>
</dbReference>
<feature type="region of interest" description="Disordered" evidence="6">
    <location>
        <begin position="433"/>
        <end position="458"/>
    </location>
</feature>
<evidence type="ECO:0000256" key="5">
    <source>
        <dbReference type="SAM" id="Coils"/>
    </source>
</evidence>
<feature type="coiled-coil region" evidence="5">
    <location>
        <begin position="153"/>
        <end position="181"/>
    </location>
</feature>
<dbReference type="RefSeq" id="WP_267780265.1">
    <property type="nucleotide sequence ID" value="NZ_CP113089.1"/>
</dbReference>
<dbReference type="Proteomes" id="UP001164706">
    <property type="component" value="Chromosome"/>
</dbReference>
<feature type="compositionally biased region" description="Basic and acidic residues" evidence="6">
    <location>
        <begin position="92"/>
        <end position="118"/>
    </location>
</feature>
<dbReference type="PANTHER" id="PTHR30563:SF0">
    <property type="entry name" value="DNA RECOMBINATION PROTEIN RMUC"/>
    <property type="match status" value="1"/>
</dbReference>
<dbReference type="InterPro" id="IPR003798">
    <property type="entry name" value="DNA_recombination_RmuC"/>
</dbReference>
<feature type="coiled-coil region" evidence="5">
    <location>
        <begin position="40"/>
        <end position="71"/>
    </location>
</feature>
<keyword evidence="4" id="KW-0233">DNA recombination</keyword>
<organism evidence="7 8">
    <name type="scientific">Microcella daejeonensis</name>
    <dbReference type="NCBI Taxonomy" id="2994971"/>
    <lineage>
        <taxon>Bacteria</taxon>
        <taxon>Bacillati</taxon>
        <taxon>Actinomycetota</taxon>
        <taxon>Actinomycetes</taxon>
        <taxon>Micrococcales</taxon>
        <taxon>Microbacteriaceae</taxon>
        <taxon>Microcella</taxon>
    </lineage>
</organism>
<feature type="region of interest" description="Disordered" evidence="6">
    <location>
        <begin position="92"/>
        <end position="119"/>
    </location>
</feature>
<accession>A0A9E8MJB1</accession>
<evidence type="ECO:0000256" key="2">
    <source>
        <dbReference type="ARBA" id="ARBA00009840"/>
    </source>
</evidence>
<keyword evidence="8" id="KW-1185">Reference proteome</keyword>
<evidence type="ECO:0000256" key="6">
    <source>
        <dbReference type="SAM" id="MobiDB-lite"/>
    </source>
</evidence>
<dbReference type="KEGG" id="mdb:OVN18_08425"/>
<feature type="compositionally biased region" description="Low complexity" evidence="6">
    <location>
        <begin position="439"/>
        <end position="458"/>
    </location>
</feature>
<proteinExistence type="inferred from homology"/>
<keyword evidence="3 5" id="KW-0175">Coiled coil</keyword>
<comment type="function">
    <text evidence="1">Involved in DNA recombination.</text>
</comment>
<reference evidence="7" key="1">
    <citation type="submission" date="2022-11" db="EMBL/GenBank/DDBJ databases">
        <title>Description of Microcella daejonensis nov. sp, isolated from riverside soil.</title>
        <authorList>
            <person name="Molina K.M."/>
            <person name="Kim S.B."/>
        </authorList>
    </citation>
    <scope>NUCLEOTIDE SEQUENCE</scope>
    <source>
        <strain evidence="7">MMS21-STM12</strain>
    </source>
</reference>
<name>A0A9E8MJB1_9MICO</name>
<dbReference type="AlphaFoldDB" id="A0A9E8MJB1"/>
<dbReference type="EMBL" id="CP113089">
    <property type="protein sequence ID" value="WAB80592.1"/>
    <property type="molecule type" value="Genomic_DNA"/>
</dbReference>
<evidence type="ECO:0000256" key="4">
    <source>
        <dbReference type="ARBA" id="ARBA00023172"/>
    </source>
</evidence>
<gene>
    <name evidence="7" type="primary">rmuC</name>
    <name evidence="7" type="ORF">OVN18_08425</name>
</gene>
<protein>
    <submittedName>
        <fullName evidence="7">DNA recombination protein RmuC</fullName>
    </submittedName>
</protein>
<evidence type="ECO:0000256" key="1">
    <source>
        <dbReference type="ARBA" id="ARBA00003416"/>
    </source>
</evidence>
<dbReference type="PANTHER" id="PTHR30563">
    <property type="entry name" value="DNA RECOMBINATION PROTEIN RMUC"/>
    <property type="match status" value="1"/>
</dbReference>
<evidence type="ECO:0000256" key="3">
    <source>
        <dbReference type="ARBA" id="ARBA00023054"/>
    </source>
</evidence>
<evidence type="ECO:0000313" key="7">
    <source>
        <dbReference type="EMBL" id="WAB80592.1"/>
    </source>
</evidence>
<evidence type="ECO:0000313" key="8">
    <source>
        <dbReference type="Proteomes" id="UP001164706"/>
    </source>
</evidence>
<dbReference type="GO" id="GO:0006310">
    <property type="term" value="P:DNA recombination"/>
    <property type="evidence" value="ECO:0007669"/>
    <property type="project" value="UniProtKB-KW"/>
</dbReference>
<comment type="similarity">
    <text evidence="2">Belongs to the RmuC family.</text>
</comment>
<sequence length="458" mass="49799">MDFLLPLLIGLLVGGALGAVVALLLARRTGAAAEDPALIEARHQALLAQVRAEEQELRAQLVAEIAGLQATTSGLREQAALQDERYRELAERTRADQAAQAERERTETAARQAREGAESRVLQKLAPVQELLRTMQEKVTELEGQRSRQHGELSQQLRQAAEAEERLRATAESLASALRNNATRGVWGETQLKTLVESAGLLNRVDFLLQESIDADGAARRPDMVLRLPGGKAIAVDAKVPYNSYIEASAIPATATGEEEARRSGLLADHAKRVKAHVDALAAKNYWTGLDSSPEFTIAFIPNEPLLAAALEKDPALLEYAFGKRIALASPVSFWAVLKTVAFTWQQDVLTDEAKMLFDLSKELYARIAKLAEHADALGGTIERSVKAYNQFASSLESRVLVTARRLDSLDESKVVPVPRTIDEQPRQLTAAELTESMASSPASAPLDLDLPAASRPE</sequence>